<name>A0A1X3GT43_9BRAD</name>
<dbReference type="EMBL" id="NAFI01000164">
    <property type="protein sequence ID" value="OSJ13001.1"/>
    <property type="molecule type" value="Genomic_DNA"/>
</dbReference>
<reference evidence="1 2" key="1">
    <citation type="submission" date="2017-03" db="EMBL/GenBank/DDBJ databases">
        <title>Whole genome sequences of fourteen strains of Bradyrhizobium canariense and one strain of Bradyrhizobium japonicum isolated from Lupinus (Papilionoideae: Genisteae) species in Algeria.</title>
        <authorList>
            <person name="Crovadore J."/>
            <person name="Chekireb D."/>
            <person name="Brachmann A."/>
            <person name="Chablais R."/>
            <person name="Cochard B."/>
            <person name="Lefort F."/>
        </authorList>
    </citation>
    <scope>NUCLEOTIDE SEQUENCE [LARGE SCALE GENOMIC DNA]</scope>
    <source>
        <strain evidence="1 2">UBMA195</strain>
    </source>
</reference>
<organism evidence="1 2">
    <name type="scientific">Bradyrhizobium canariense</name>
    <dbReference type="NCBI Taxonomy" id="255045"/>
    <lineage>
        <taxon>Bacteria</taxon>
        <taxon>Pseudomonadati</taxon>
        <taxon>Pseudomonadota</taxon>
        <taxon>Alphaproteobacteria</taxon>
        <taxon>Hyphomicrobiales</taxon>
        <taxon>Nitrobacteraceae</taxon>
        <taxon>Bradyrhizobium</taxon>
    </lineage>
</organism>
<sequence length="92" mass="9816">MELDAKPPVEGRDFRFTILGGIGTTRITVRLNGKVVHDNDCPDPPCHEEIRIPAGEGGAELVVIAKDSAGKVLERKFIVGRTEGQAGGFMSA</sequence>
<comment type="caution">
    <text evidence="1">The sequence shown here is derived from an EMBL/GenBank/DDBJ whole genome shotgun (WGS) entry which is preliminary data.</text>
</comment>
<accession>A0A1X3GT43</accession>
<evidence type="ECO:0000313" key="1">
    <source>
        <dbReference type="EMBL" id="OSJ13001.1"/>
    </source>
</evidence>
<proteinExistence type="predicted"/>
<evidence type="ECO:0000313" key="2">
    <source>
        <dbReference type="Proteomes" id="UP000193553"/>
    </source>
</evidence>
<dbReference type="OrthoDB" id="8246758at2"/>
<protein>
    <submittedName>
        <fullName evidence="1">Uncharacterized protein</fullName>
    </submittedName>
</protein>
<dbReference type="AlphaFoldDB" id="A0A1X3GT43"/>
<dbReference type="RefSeq" id="WP_085358180.1">
    <property type="nucleotide sequence ID" value="NZ_NAFD01000171.1"/>
</dbReference>
<dbReference type="Proteomes" id="UP000193553">
    <property type="component" value="Unassembled WGS sequence"/>
</dbReference>
<gene>
    <name evidence="1" type="ORF">BSZ18_11925</name>
</gene>